<evidence type="ECO:0000313" key="2">
    <source>
        <dbReference type="Proteomes" id="UP000886476"/>
    </source>
</evidence>
<dbReference type="Proteomes" id="UP000886476">
    <property type="component" value="Unassembled WGS sequence"/>
</dbReference>
<dbReference type="PANTHER" id="PTHR37691:SF1">
    <property type="entry name" value="BLR3518 PROTEIN"/>
    <property type="match status" value="1"/>
</dbReference>
<dbReference type="RefSeq" id="WP_172111887.1">
    <property type="nucleotide sequence ID" value="NZ_JABFDN010000005.1"/>
</dbReference>
<gene>
    <name evidence="1" type="ORF">HL667_17385</name>
</gene>
<evidence type="ECO:0008006" key="3">
    <source>
        <dbReference type="Google" id="ProtNLM"/>
    </source>
</evidence>
<protein>
    <recommendedName>
        <fullName evidence="3">Sulfur reduction protein DsrE</fullName>
    </recommendedName>
</protein>
<organism evidence="1 2">
    <name type="scientific">Bradyrhizobium aeschynomenes</name>
    <dbReference type="NCBI Taxonomy" id="2734909"/>
    <lineage>
        <taxon>Bacteria</taxon>
        <taxon>Pseudomonadati</taxon>
        <taxon>Pseudomonadota</taxon>
        <taxon>Alphaproteobacteria</taxon>
        <taxon>Hyphomicrobiales</taxon>
        <taxon>Nitrobacteraceae</taxon>
        <taxon>Bradyrhizobium</taxon>
    </lineage>
</organism>
<dbReference type="SUPFAM" id="SSF75169">
    <property type="entry name" value="DsrEFH-like"/>
    <property type="match status" value="1"/>
</dbReference>
<dbReference type="InterPro" id="IPR027396">
    <property type="entry name" value="DsrEFH-like"/>
</dbReference>
<dbReference type="PROSITE" id="PS51318">
    <property type="entry name" value="TAT"/>
    <property type="match status" value="1"/>
</dbReference>
<name>A0ABX2CEZ1_9BRAD</name>
<comment type="caution">
    <text evidence="1">The sequence shown here is derived from an EMBL/GenBank/DDBJ whole genome shotgun (WGS) entry which is preliminary data.</text>
</comment>
<dbReference type="Gene3D" id="3.40.1260.10">
    <property type="entry name" value="DsrEFH-like"/>
    <property type="match status" value="1"/>
</dbReference>
<dbReference type="PANTHER" id="PTHR37691">
    <property type="entry name" value="BLR3518 PROTEIN"/>
    <property type="match status" value="1"/>
</dbReference>
<accession>A0ABX2CEZ1</accession>
<reference evidence="1" key="1">
    <citation type="submission" date="2020-05" db="EMBL/GenBank/DDBJ databases">
        <title>Nod-independent and nitrogen-fixing Bradyrhizobium aeschynomene sp. nov. isolated from nodules of Aeschynomene indica.</title>
        <authorList>
            <person name="Zhang Z."/>
        </authorList>
    </citation>
    <scope>NUCLEOTIDE SEQUENCE</scope>
    <source>
        <strain evidence="1">83012</strain>
    </source>
</reference>
<dbReference type="EMBL" id="JABFDN010000005">
    <property type="protein sequence ID" value="NPU66779.1"/>
    <property type="molecule type" value="Genomic_DNA"/>
</dbReference>
<sequence length="155" mass="16418">MSESVAPVSRRGFLAGATALGAPAPAVPAVAQPRAGIVILIDRNDPHVMGHAISYSGNLSRYFTGKGQAVPPIEVVANGLGIDVFRADKSPLKEPLATLRQMIPTVVFSMCASSKSIAESRENLTIQLIDGARLVPFGIGRMVELQRKGWAYVHG</sequence>
<keyword evidence="2" id="KW-1185">Reference proteome</keyword>
<dbReference type="InterPro" id="IPR006311">
    <property type="entry name" value="TAT_signal"/>
</dbReference>
<proteinExistence type="predicted"/>
<evidence type="ECO:0000313" key="1">
    <source>
        <dbReference type="EMBL" id="NPU66779.1"/>
    </source>
</evidence>